<dbReference type="RefSeq" id="WP_072777129.1">
    <property type="nucleotide sequence ID" value="NZ_FQXC01000002.1"/>
</dbReference>
<dbReference type="Pfam" id="PF20358">
    <property type="entry name" value="DUF6653"/>
    <property type="match status" value="1"/>
</dbReference>
<reference evidence="2 3" key="1">
    <citation type="submission" date="2016-11" db="EMBL/GenBank/DDBJ databases">
        <authorList>
            <person name="Jaros S."/>
            <person name="Januszkiewicz K."/>
            <person name="Wedrychowicz H."/>
        </authorList>
    </citation>
    <scope>NUCLEOTIDE SEQUENCE [LARGE SCALE GENOMIC DNA]</scope>
    <source>
        <strain evidence="2 3">DSM 29431</strain>
    </source>
</reference>
<proteinExistence type="predicted"/>
<feature type="transmembrane region" description="Helical" evidence="1">
    <location>
        <begin position="103"/>
        <end position="123"/>
    </location>
</feature>
<keyword evidence="1" id="KW-0472">Membrane</keyword>
<dbReference type="InterPro" id="IPR046595">
    <property type="entry name" value="DUF6653"/>
</dbReference>
<keyword evidence="1" id="KW-1133">Transmembrane helix</keyword>
<dbReference type="Proteomes" id="UP000184221">
    <property type="component" value="Unassembled WGS sequence"/>
</dbReference>
<protein>
    <submittedName>
        <fullName evidence="2">Uncharacterized protein</fullName>
    </submittedName>
</protein>
<feature type="transmembrane region" description="Helical" evidence="1">
    <location>
        <begin position="48"/>
        <end position="66"/>
    </location>
</feature>
<keyword evidence="1" id="KW-0812">Transmembrane</keyword>
<dbReference type="AlphaFoldDB" id="A0A1M5RK70"/>
<organism evidence="2 3">
    <name type="scientific">Marivita hallyeonensis</name>
    <dbReference type="NCBI Taxonomy" id="996342"/>
    <lineage>
        <taxon>Bacteria</taxon>
        <taxon>Pseudomonadati</taxon>
        <taxon>Pseudomonadota</taxon>
        <taxon>Alphaproteobacteria</taxon>
        <taxon>Rhodobacterales</taxon>
        <taxon>Roseobacteraceae</taxon>
        <taxon>Marivita</taxon>
    </lineage>
</organism>
<accession>A0A1M5RK70</accession>
<gene>
    <name evidence="2" type="ORF">SAMN05443551_1787</name>
</gene>
<evidence type="ECO:0000313" key="2">
    <source>
        <dbReference type="EMBL" id="SHH26488.1"/>
    </source>
</evidence>
<sequence>MAGFYKVTERSMGMSDAVWRRHANSLSAWTRILSGLPLIALAIWSRVWIGWGALIVLAAVAVWIWLNPRVFPEPRNFDAWTSRAVLGEYVFLNRRDTVAAHHIRMANVLSWSTLPGLILLVAGLWRLDLVWTFAGTVLTILPKLWFLDRMVWLYQEFLQGGASVLGITHEGDGL</sequence>
<evidence type="ECO:0000256" key="1">
    <source>
        <dbReference type="SAM" id="Phobius"/>
    </source>
</evidence>
<dbReference type="STRING" id="996342.SAMN05443551_1787"/>
<feature type="transmembrane region" description="Helical" evidence="1">
    <location>
        <begin position="129"/>
        <end position="147"/>
    </location>
</feature>
<dbReference type="OrthoDB" id="1442233at2"/>
<evidence type="ECO:0000313" key="3">
    <source>
        <dbReference type="Proteomes" id="UP000184221"/>
    </source>
</evidence>
<feature type="transmembrane region" description="Helical" evidence="1">
    <location>
        <begin position="21"/>
        <end position="42"/>
    </location>
</feature>
<name>A0A1M5RK70_9RHOB</name>
<dbReference type="EMBL" id="FQXC01000002">
    <property type="protein sequence ID" value="SHH26488.1"/>
    <property type="molecule type" value="Genomic_DNA"/>
</dbReference>
<keyword evidence="3" id="KW-1185">Reference proteome</keyword>